<dbReference type="EC" id="4.1.1.65" evidence="12"/>
<keyword evidence="3 12" id="KW-0444">Lipid biosynthesis</keyword>
<proteinExistence type="inferred from homology"/>
<evidence type="ECO:0000256" key="6">
    <source>
        <dbReference type="ARBA" id="ARBA00023136"/>
    </source>
</evidence>
<evidence type="ECO:0000256" key="12">
    <source>
        <dbReference type="HAMAP-Rule" id="MF_00662"/>
    </source>
</evidence>
<keyword evidence="10 12" id="KW-1208">Phospholipid metabolism</keyword>
<evidence type="ECO:0000313" key="14">
    <source>
        <dbReference type="EMBL" id="TWH71340.1"/>
    </source>
</evidence>
<feature type="site" description="Cleavage (non-hydrolytic); by autocatalysis" evidence="12">
    <location>
        <begin position="257"/>
        <end position="258"/>
    </location>
</feature>
<protein>
    <recommendedName>
        <fullName evidence="12">Phosphatidylserine decarboxylase proenzyme</fullName>
        <ecNumber evidence="12">4.1.1.65</ecNumber>
    </recommendedName>
    <component>
        <recommendedName>
            <fullName evidence="12">Phosphatidylserine decarboxylase alpha chain</fullName>
        </recommendedName>
    </component>
    <component>
        <recommendedName>
            <fullName evidence="12">Phosphatidylserine decarboxylase beta chain</fullName>
        </recommendedName>
    </component>
</protein>
<feature type="transmembrane region" description="Helical" evidence="13">
    <location>
        <begin position="202"/>
        <end position="223"/>
    </location>
</feature>
<evidence type="ECO:0000256" key="13">
    <source>
        <dbReference type="SAM" id="Phobius"/>
    </source>
</evidence>
<evidence type="ECO:0000313" key="15">
    <source>
        <dbReference type="Proteomes" id="UP000319627"/>
    </source>
</evidence>
<keyword evidence="13" id="KW-1133">Transmembrane helix</keyword>
<evidence type="ECO:0000256" key="3">
    <source>
        <dbReference type="ARBA" id="ARBA00022516"/>
    </source>
</evidence>
<reference evidence="14 15" key="1">
    <citation type="submission" date="2019-07" db="EMBL/GenBank/DDBJ databases">
        <title>Genomic Encyclopedia of Type Strains, Phase I: the one thousand microbial genomes (KMG-I) project.</title>
        <authorList>
            <person name="Kyrpides N."/>
        </authorList>
    </citation>
    <scope>NUCLEOTIDE SEQUENCE [LARGE SCALE GENOMIC DNA]</scope>
    <source>
        <strain evidence="14 15">DSM 375</strain>
    </source>
</reference>
<feature type="modified residue" description="Pyruvic acid (Ser); by autocatalysis" evidence="12">
    <location>
        <position position="258"/>
    </location>
</feature>
<dbReference type="AlphaFoldDB" id="A0A562IK70"/>
<comment type="subunit">
    <text evidence="12">Heterodimer of a large membrane-associated beta subunit and a small pyruvoyl-containing alpha subunit.</text>
</comment>
<evidence type="ECO:0000256" key="1">
    <source>
        <dbReference type="ARBA" id="ARBA00005189"/>
    </source>
</evidence>
<dbReference type="InterPro" id="IPR003817">
    <property type="entry name" value="PS_Dcarbxylase"/>
</dbReference>
<gene>
    <name evidence="12" type="primary">psd</name>
    <name evidence="14" type="ORF">LX59_01623</name>
</gene>
<comment type="similarity">
    <text evidence="12">Belongs to the phosphatidylserine decarboxylase family. PSD-B subfamily. Prokaryotic type I sub-subfamily.</text>
</comment>
<feature type="active site" description="Charge relay system; for autoendoproteolytic cleavage activity" evidence="12">
    <location>
        <position position="96"/>
    </location>
</feature>
<dbReference type="UniPathway" id="UPA00558">
    <property type="reaction ID" value="UER00616"/>
</dbReference>
<evidence type="ECO:0000256" key="10">
    <source>
        <dbReference type="ARBA" id="ARBA00023264"/>
    </source>
</evidence>
<feature type="chain" id="PRO_5023431514" description="Phosphatidylserine decarboxylase alpha chain" evidence="12">
    <location>
        <begin position="258"/>
        <end position="293"/>
    </location>
</feature>
<keyword evidence="2 12" id="KW-1003">Cell membrane</keyword>
<comment type="function">
    <text evidence="12">Catalyzes the formation of phosphatidylethanolamine (PtdEtn) from phosphatidylserine (PtdSer).</text>
</comment>
<keyword evidence="9 12" id="KW-0456">Lyase</keyword>
<dbReference type="Proteomes" id="UP000319627">
    <property type="component" value="Unassembled WGS sequence"/>
</dbReference>
<evidence type="ECO:0000256" key="7">
    <source>
        <dbReference type="ARBA" id="ARBA00023145"/>
    </source>
</evidence>
<feature type="active site" description="Schiff-base intermediate with substrate; via pyruvic acid; for decarboxylase activity" evidence="12">
    <location>
        <position position="258"/>
    </location>
</feature>
<dbReference type="Pfam" id="PF02666">
    <property type="entry name" value="PS_Dcarbxylase"/>
    <property type="match status" value="1"/>
</dbReference>
<comment type="cofactor">
    <cofactor evidence="12">
        <name>pyruvate</name>
        <dbReference type="ChEBI" id="CHEBI:15361"/>
    </cofactor>
    <text evidence="12">Binds 1 pyruvoyl group covalently per subunit.</text>
</comment>
<dbReference type="GO" id="GO:0005886">
    <property type="term" value="C:plasma membrane"/>
    <property type="evidence" value="ECO:0007669"/>
    <property type="project" value="UniProtKB-SubCell"/>
</dbReference>
<dbReference type="EMBL" id="VLKG01000005">
    <property type="protein sequence ID" value="TWH71340.1"/>
    <property type="molecule type" value="Genomic_DNA"/>
</dbReference>
<comment type="subcellular location">
    <subcellularLocation>
        <location evidence="12">Cell membrane</location>
        <topology evidence="12">Peripheral membrane protein</topology>
    </subcellularLocation>
</comment>
<keyword evidence="6 12" id="KW-0472">Membrane</keyword>
<keyword evidence="15" id="KW-1185">Reference proteome</keyword>
<feature type="chain" id="PRO_5023431515" description="Phosphatidylserine decarboxylase beta chain" evidence="12">
    <location>
        <begin position="1"/>
        <end position="257"/>
    </location>
</feature>
<evidence type="ECO:0000256" key="9">
    <source>
        <dbReference type="ARBA" id="ARBA00023239"/>
    </source>
</evidence>
<comment type="caution">
    <text evidence="14">The sequence shown here is derived from an EMBL/GenBank/DDBJ whole genome shotgun (WGS) entry which is preliminary data.</text>
</comment>
<comment type="pathway">
    <text evidence="12">Phospholipid metabolism; phosphatidylethanolamine biosynthesis; phosphatidylethanolamine from CDP-diacylglycerol: step 2/2.</text>
</comment>
<dbReference type="NCBIfam" id="TIGR00163">
    <property type="entry name" value="PS_decarb"/>
    <property type="match status" value="1"/>
</dbReference>
<sequence>MNKTYPMKKRFFVFSQYLLPHHLVSRAVGCLAETRIPWLKNLLIRAFMRRFQIDLSEARIEAPEGYADFNAFFTRALKDQARPLSTEEHGLLSPCDGQVSQLGSITQGRIFQAKGHHFSLIDLLGGDLQRAEPFMGGSFATLYLSPKDYHRVHMPLAGRLREMIYIPGRLFSVNQTTVESVPGLFARNERVVCIFDTDQGPMAVVLVGAMIVASIETVWAGLVTPPKRILKRFCYDQPAPYPIQLDKGAELGHFRLGSTVILLFGPEVVTWCEGLKPQSPVRMGEALGHARTA</sequence>
<evidence type="ECO:0000256" key="2">
    <source>
        <dbReference type="ARBA" id="ARBA00022475"/>
    </source>
</evidence>
<evidence type="ECO:0000256" key="11">
    <source>
        <dbReference type="ARBA" id="ARBA00023317"/>
    </source>
</evidence>
<dbReference type="PANTHER" id="PTHR10067:SF6">
    <property type="entry name" value="PHOSPHATIDYLSERINE DECARBOXYLASE PROENZYME, MITOCHONDRIAL"/>
    <property type="match status" value="1"/>
</dbReference>
<dbReference type="PANTHER" id="PTHR10067">
    <property type="entry name" value="PHOSPHATIDYLSERINE DECARBOXYLASE"/>
    <property type="match status" value="1"/>
</dbReference>
<dbReference type="HAMAP" id="MF_00662">
    <property type="entry name" value="PS_decarb_PSD_B_type1"/>
    <property type="match status" value="1"/>
</dbReference>
<dbReference type="InterPro" id="IPR033177">
    <property type="entry name" value="PSD-B"/>
</dbReference>
<keyword evidence="11 12" id="KW-0670">Pyruvate</keyword>
<feature type="active site" description="Charge relay system; for autoendoproteolytic cleavage activity" evidence="12">
    <location>
        <position position="153"/>
    </location>
</feature>
<dbReference type="GO" id="GO:0006646">
    <property type="term" value="P:phosphatidylethanolamine biosynthetic process"/>
    <property type="evidence" value="ECO:0007669"/>
    <property type="project" value="UniProtKB-UniRule"/>
</dbReference>
<evidence type="ECO:0000256" key="8">
    <source>
        <dbReference type="ARBA" id="ARBA00023209"/>
    </source>
</evidence>
<name>A0A562IK70_9GAMM</name>
<dbReference type="GO" id="GO:0004609">
    <property type="term" value="F:phosphatidylserine decarboxylase activity"/>
    <property type="evidence" value="ECO:0007669"/>
    <property type="project" value="UniProtKB-UniRule"/>
</dbReference>
<evidence type="ECO:0000256" key="4">
    <source>
        <dbReference type="ARBA" id="ARBA00022793"/>
    </source>
</evidence>
<keyword evidence="5 12" id="KW-0443">Lipid metabolism</keyword>
<feature type="active site" description="Charge relay system; for autoendoproteolytic cleavage activity" evidence="12">
    <location>
        <position position="258"/>
    </location>
</feature>
<keyword evidence="8 12" id="KW-0594">Phospholipid biosynthesis</keyword>
<accession>A0A562IK70</accession>
<evidence type="ECO:0000256" key="5">
    <source>
        <dbReference type="ARBA" id="ARBA00023098"/>
    </source>
</evidence>
<comment type="pathway">
    <text evidence="1">Lipid metabolism.</text>
</comment>
<dbReference type="InterPro" id="IPR033178">
    <property type="entry name" value="PSD_type1_pro"/>
</dbReference>
<keyword evidence="4 12" id="KW-0210">Decarboxylase</keyword>
<keyword evidence="13" id="KW-0812">Transmembrane</keyword>
<organism evidence="14 15">
    <name type="scientific">Azomonas agilis</name>
    <dbReference type="NCBI Taxonomy" id="116849"/>
    <lineage>
        <taxon>Bacteria</taxon>
        <taxon>Pseudomonadati</taxon>
        <taxon>Pseudomonadota</taxon>
        <taxon>Gammaproteobacteria</taxon>
        <taxon>Pseudomonadales</taxon>
        <taxon>Pseudomonadaceae</taxon>
        <taxon>Azomonas</taxon>
    </lineage>
</organism>
<comment type="catalytic activity">
    <reaction evidence="12">
        <text>a 1,2-diacyl-sn-glycero-3-phospho-L-serine + H(+) = a 1,2-diacyl-sn-glycero-3-phosphoethanolamine + CO2</text>
        <dbReference type="Rhea" id="RHEA:20828"/>
        <dbReference type="ChEBI" id="CHEBI:15378"/>
        <dbReference type="ChEBI" id="CHEBI:16526"/>
        <dbReference type="ChEBI" id="CHEBI:57262"/>
        <dbReference type="ChEBI" id="CHEBI:64612"/>
        <dbReference type="EC" id="4.1.1.65"/>
    </reaction>
</comment>
<comment type="PTM">
    <text evidence="12">Is synthesized initially as an inactive proenzyme. Formation of the active enzyme involves a self-maturation process in which the active site pyruvoyl group is generated from an internal serine residue via an autocatalytic post-translational modification. Two non-identical subunits are generated from the proenzyme in this reaction, and the pyruvate is formed at the N-terminus of the alpha chain, which is derived from the carboxyl end of the proenzyme. The autoendoproteolytic cleavage occurs by a canonical serine protease mechanism, in which the side chain hydroxyl group of the serine supplies its oxygen atom to form the C-terminus of the beta chain, while the remainder of the serine residue undergoes an oxidative deamination to produce ammonia and the pyruvoyl prosthetic group on the alpha chain. During this reaction, the Ser that is part of the protease active site of the proenzyme becomes the pyruvoyl prosthetic group, which constitutes an essential element of the active site of the mature decarboxylase.</text>
</comment>
<keyword evidence="7 12" id="KW-0865">Zymogen</keyword>